<dbReference type="Pfam" id="PF01078">
    <property type="entry name" value="Mg_chelatase"/>
    <property type="match status" value="1"/>
</dbReference>
<dbReference type="Proteomes" id="UP000321083">
    <property type="component" value="Unassembled WGS sequence"/>
</dbReference>
<reference evidence="2 3" key="2">
    <citation type="submission" date="2019-08" db="EMBL/GenBank/DDBJ databases">
        <authorList>
            <person name="Henke P."/>
        </authorList>
    </citation>
    <scope>NUCLEOTIDE SEQUENCE [LARGE SCALE GENOMIC DNA]</scope>
    <source>
        <strain evidence="2">Phe10_nw2017</strain>
    </source>
</reference>
<dbReference type="InterPro" id="IPR027417">
    <property type="entry name" value="P-loop_NTPase"/>
</dbReference>
<dbReference type="InterPro" id="IPR003593">
    <property type="entry name" value="AAA+_ATPase"/>
</dbReference>
<evidence type="ECO:0000313" key="3">
    <source>
        <dbReference type="Proteomes" id="UP000321083"/>
    </source>
</evidence>
<dbReference type="InterPro" id="IPR025158">
    <property type="entry name" value="Mg_chelat-rel_C"/>
</dbReference>
<dbReference type="InterPro" id="IPR045006">
    <property type="entry name" value="CHLI-like"/>
</dbReference>
<comment type="caution">
    <text evidence="2">The sequence shown here is derived from an EMBL/GenBank/DDBJ whole genome shotgun (WGS) entry which is preliminary data.</text>
</comment>
<protein>
    <recommendedName>
        <fullName evidence="1">AAA+ ATPase domain-containing protein</fullName>
    </recommendedName>
</protein>
<accession>A0A5C6M260</accession>
<keyword evidence="3" id="KW-1185">Reference proteome</keyword>
<dbReference type="Gene3D" id="3.40.50.300">
    <property type="entry name" value="P-loop containing nucleotide triphosphate hydrolases"/>
    <property type="match status" value="1"/>
</dbReference>
<sequence>MIVPAGNEKECALILAKGGHEGCGVFPVGKLEEVIAFFRGQHRLTDARKNGIKFEEAVEKAPDFGRIKGQALAKRAAMISAAGGHNLLMIGPPGEGKSMLAKAMPGILPRLRDAEKVLLTRIHSACGKLERDGLAVTRRPMRSIHHTASKNAIIGGGSGVPRPGEITLAHLGVLFLDEIAEFQRATLEALRQPIEDGVVHLTRVQGAMQFPCKFTLVAAMNPCPCGYAGSENCRCSKADVEKYQQRLSGPILDRIDLQVELKPLTVDERFAASEEGVSSRMRAQVERARDRQDQRYEGTQIPFNAAMPGGHIGDYCQFSAAGLETFRGVVASRTLSTRSMDRLAKVARTIADLGESAAVEPPHVQEATTFVIGGVLRDSS</sequence>
<proteinExistence type="predicted"/>
<evidence type="ECO:0000259" key="1">
    <source>
        <dbReference type="SMART" id="SM00382"/>
    </source>
</evidence>
<dbReference type="GO" id="GO:0005524">
    <property type="term" value="F:ATP binding"/>
    <property type="evidence" value="ECO:0007669"/>
    <property type="project" value="InterPro"/>
</dbReference>
<reference evidence="2 3" key="1">
    <citation type="submission" date="2019-08" db="EMBL/GenBank/DDBJ databases">
        <title>100 year-old enigma solved: identification of Planctomyces bekefii, the type genus and species of the phylum Planctomycetes.</title>
        <authorList>
            <person name="Svetlana D.N."/>
            <person name="Overmann J."/>
        </authorList>
    </citation>
    <scope>NUCLEOTIDE SEQUENCE [LARGE SCALE GENOMIC DNA]</scope>
    <source>
        <strain evidence="2">Phe10_nw2017</strain>
    </source>
</reference>
<evidence type="ECO:0000313" key="2">
    <source>
        <dbReference type="EMBL" id="TWW08347.1"/>
    </source>
</evidence>
<name>A0A5C6M260_9PLAN</name>
<feature type="domain" description="AAA+ ATPase" evidence="1">
    <location>
        <begin position="83"/>
        <end position="265"/>
    </location>
</feature>
<dbReference type="PANTHER" id="PTHR32039:SF7">
    <property type="entry name" value="COMPETENCE PROTEIN COMM"/>
    <property type="match status" value="1"/>
</dbReference>
<dbReference type="Pfam" id="PF13335">
    <property type="entry name" value="Mg_chelatase_C"/>
    <property type="match status" value="1"/>
</dbReference>
<organism evidence="2 3">
    <name type="scientific">Planctomyces bekefii</name>
    <dbReference type="NCBI Taxonomy" id="1653850"/>
    <lineage>
        <taxon>Bacteria</taxon>
        <taxon>Pseudomonadati</taxon>
        <taxon>Planctomycetota</taxon>
        <taxon>Planctomycetia</taxon>
        <taxon>Planctomycetales</taxon>
        <taxon>Planctomycetaceae</taxon>
        <taxon>Planctomyces</taxon>
    </lineage>
</organism>
<dbReference type="InterPro" id="IPR000523">
    <property type="entry name" value="Mg_chelatse_chII-like_cat_dom"/>
</dbReference>
<dbReference type="SMART" id="SM00382">
    <property type="entry name" value="AAA"/>
    <property type="match status" value="1"/>
</dbReference>
<dbReference type="PANTHER" id="PTHR32039">
    <property type="entry name" value="MAGNESIUM-CHELATASE SUBUNIT CHLI"/>
    <property type="match status" value="1"/>
</dbReference>
<dbReference type="AlphaFoldDB" id="A0A5C6M260"/>
<gene>
    <name evidence="2" type="ORF">E3A20_25240</name>
</gene>
<dbReference type="SUPFAM" id="SSF52540">
    <property type="entry name" value="P-loop containing nucleoside triphosphate hydrolases"/>
    <property type="match status" value="1"/>
</dbReference>
<dbReference type="EMBL" id="SRHE01000713">
    <property type="protein sequence ID" value="TWW08347.1"/>
    <property type="molecule type" value="Genomic_DNA"/>
</dbReference>